<dbReference type="OrthoDB" id="5415867at2759"/>
<dbReference type="CDD" id="cd00920">
    <property type="entry name" value="Cupredoxin"/>
    <property type="match status" value="1"/>
</dbReference>
<accession>A0A9P1HCE6</accession>
<gene>
    <name evidence="1" type="ORF">PPNO1_LOCUS9594</name>
</gene>
<dbReference type="EMBL" id="CALLCH030000021">
    <property type="protein sequence ID" value="CAI4220053.1"/>
    <property type="molecule type" value="Genomic_DNA"/>
</dbReference>
<reference evidence="1" key="1">
    <citation type="submission" date="2022-11" db="EMBL/GenBank/DDBJ databases">
        <authorList>
            <person name="Scott C."/>
            <person name="Bruce N."/>
        </authorList>
    </citation>
    <scope>NUCLEOTIDE SEQUENCE</scope>
</reference>
<name>A0A9P1HCE6_9PEZI</name>
<dbReference type="AlphaFoldDB" id="A0A9P1HCE6"/>
<comment type="caution">
    <text evidence="1">The sequence shown here is derived from an EMBL/GenBank/DDBJ whole genome shotgun (WGS) entry which is preliminary data.</text>
</comment>
<evidence type="ECO:0000313" key="2">
    <source>
        <dbReference type="Proteomes" id="UP000838763"/>
    </source>
</evidence>
<dbReference type="Proteomes" id="UP000838763">
    <property type="component" value="Unassembled WGS sequence"/>
</dbReference>
<evidence type="ECO:0008006" key="3">
    <source>
        <dbReference type="Google" id="ProtNLM"/>
    </source>
</evidence>
<dbReference type="Gene3D" id="2.60.40.420">
    <property type="entry name" value="Cupredoxins - blue copper proteins"/>
    <property type="match status" value="1"/>
</dbReference>
<keyword evidence="2" id="KW-1185">Reference proteome</keyword>
<organism evidence="1 2">
    <name type="scientific">Parascedosporium putredinis</name>
    <dbReference type="NCBI Taxonomy" id="1442378"/>
    <lineage>
        <taxon>Eukaryota</taxon>
        <taxon>Fungi</taxon>
        <taxon>Dikarya</taxon>
        <taxon>Ascomycota</taxon>
        <taxon>Pezizomycotina</taxon>
        <taxon>Sordariomycetes</taxon>
        <taxon>Hypocreomycetidae</taxon>
        <taxon>Microascales</taxon>
        <taxon>Microascaceae</taxon>
        <taxon>Parascedosporium</taxon>
    </lineage>
</organism>
<dbReference type="PANTHER" id="PTHR34883">
    <property type="entry name" value="SERINE-RICH PROTEIN, PUTATIVE-RELATED-RELATED"/>
    <property type="match status" value="1"/>
</dbReference>
<evidence type="ECO:0000313" key="1">
    <source>
        <dbReference type="EMBL" id="CAI4220053.1"/>
    </source>
</evidence>
<dbReference type="PANTHER" id="PTHR34883:SF15">
    <property type="entry name" value="EXTRACELLULAR SERINE-RICH PROTEIN"/>
    <property type="match status" value="1"/>
</dbReference>
<dbReference type="SUPFAM" id="SSF49503">
    <property type="entry name" value="Cupredoxins"/>
    <property type="match status" value="1"/>
</dbReference>
<dbReference type="InterPro" id="IPR008972">
    <property type="entry name" value="Cupredoxin"/>
</dbReference>
<proteinExistence type="predicted"/>
<sequence length="148" mass="15730">MHHRGEDNKFSPETVTADKGDVLEFHFGPKNHSVAMGEFDSVNGPCVPANEGGFFSGYFAVDSGESDKVFRVQINDTEPIVFYSTQDNECSEGMIGAVNLASNDDLNEYREKASSLSRAVAPPPPTAASSVKVGLVGVFAVALAALMV</sequence>
<protein>
    <recommendedName>
        <fullName evidence="3">Extracellular serine-rich protein</fullName>
    </recommendedName>
</protein>
<dbReference type="InterPro" id="IPR052953">
    <property type="entry name" value="Ser-rich/MCO-related"/>
</dbReference>